<evidence type="ECO:0000313" key="2">
    <source>
        <dbReference type="Proteomes" id="UP000299102"/>
    </source>
</evidence>
<proteinExistence type="predicted"/>
<accession>A0A4C1TJQ5</accession>
<protein>
    <submittedName>
        <fullName evidence="1">Uncharacterized protein</fullName>
    </submittedName>
</protein>
<sequence length="117" mass="12890">MSGVCFSHTISEDRVPHEAQAPWFKLKTRRTMTLAESRTRYLMNAVATLNAIGKQTIYIDHDRSGRGAAGGGRGINKKKWGKSIVYAQNWATNHPVSSDTSGRLGELGPFGRGKCLR</sequence>
<evidence type="ECO:0000313" key="1">
    <source>
        <dbReference type="EMBL" id="GBP13667.1"/>
    </source>
</evidence>
<name>A0A4C1TJQ5_EUMVA</name>
<gene>
    <name evidence="1" type="ORF">EVAR_7005_1</name>
</gene>
<dbReference type="AlphaFoldDB" id="A0A4C1TJQ5"/>
<organism evidence="1 2">
    <name type="scientific">Eumeta variegata</name>
    <name type="common">Bagworm moth</name>
    <name type="synonym">Eumeta japonica</name>
    <dbReference type="NCBI Taxonomy" id="151549"/>
    <lineage>
        <taxon>Eukaryota</taxon>
        <taxon>Metazoa</taxon>
        <taxon>Ecdysozoa</taxon>
        <taxon>Arthropoda</taxon>
        <taxon>Hexapoda</taxon>
        <taxon>Insecta</taxon>
        <taxon>Pterygota</taxon>
        <taxon>Neoptera</taxon>
        <taxon>Endopterygota</taxon>
        <taxon>Lepidoptera</taxon>
        <taxon>Glossata</taxon>
        <taxon>Ditrysia</taxon>
        <taxon>Tineoidea</taxon>
        <taxon>Psychidae</taxon>
        <taxon>Oiketicinae</taxon>
        <taxon>Eumeta</taxon>
    </lineage>
</organism>
<reference evidence="1 2" key="1">
    <citation type="journal article" date="2019" name="Commun. Biol.">
        <title>The bagworm genome reveals a unique fibroin gene that provides high tensile strength.</title>
        <authorList>
            <person name="Kono N."/>
            <person name="Nakamura H."/>
            <person name="Ohtoshi R."/>
            <person name="Tomita M."/>
            <person name="Numata K."/>
            <person name="Arakawa K."/>
        </authorList>
    </citation>
    <scope>NUCLEOTIDE SEQUENCE [LARGE SCALE GENOMIC DNA]</scope>
</reference>
<keyword evidence="2" id="KW-1185">Reference proteome</keyword>
<comment type="caution">
    <text evidence="1">The sequence shown here is derived from an EMBL/GenBank/DDBJ whole genome shotgun (WGS) entry which is preliminary data.</text>
</comment>
<dbReference type="EMBL" id="BGZK01000058">
    <property type="protein sequence ID" value="GBP13667.1"/>
    <property type="molecule type" value="Genomic_DNA"/>
</dbReference>
<dbReference type="Proteomes" id="UP000299102">
    <property type="component" value="Unassembled WGS sequence"/>
</dbReference>